<dbReference type="InterPro" id="IPR030678">
    <property type="entry name" value="Peptide/Ni-bd"/>
</dbReference>
<comment type="similarity">
    <text evidence="2">Belongs to the bacterial solute-binding protein 5 family.</text>
</comment>
<dbReference type="Proteomes" id="UP000278222">
    <property type="component" value="Unassembled WGS sequence"/>
</dbReference>
<dbReference type="InterPro" id="IPR000914">
    <property type="entry name" value="SBP_5_dom"/>
</dbReference>
<organism evidence="7 8">
    <name type="scientific">Stella humosa</name>
    <dbReference type="NCBI Taxonomy" id="94"/>
    <lineage>
        <taxon>Bacteria</taxon>
        <taxon>Pseudomonadati</taxon>
        <taxon>Pseudomonadota</taxon>
        <taxon>Alphaproteobacteria</taxon>
        <taxon>Rhodospirillales</taxon>
        <taxon>Stellaceae</taxon>
        <taxon>Stella</taxon>
    </lineage>
</organism>
<keyword evidence="3" id="KW-0813">Transport</keyword>
<dbReference type="InterPro" id="IPR039424">
    <property type="entry name" value="SBP_5"/>
</dbReference>
<dbReference type="GO" id="GO:0015833">
    <property type="term" value="P:peptide transport"/>
    <property type="evidence" value="ECO:0007669"/>
    <property type="project" value="TreeGrafter"/>
</dbReference>
<evidence type="ECO:0000256" key="5">
    <source>
        <dbReference type="SAM" id="SignalP"/>
    </source>
</evidence>
<dbReference type="AlphaFoldDB" id="A0A3N1LHT1"/>
<dbReference type="PIRSF" id="PIRSF002741">
    <property type="entry name" value="MppA"/>
    <property type="match status" value="1"/>
</dbReference>
<dbReference type="PANTHER" id="PTHR30290">
    <property type="entry name" value="PERIPLASMIC BINDING COMPONENT OF ABC TRANSPORTER"/>
    <property type="match status" value="1"/>
</dbReference>
<dbReference type="Gene3D" id="3.40.190.10">
    <property type="entry name" value="Periplasmic binding protein-like II"/>
    <property type="match status" value="1"/>
</dbReference>
<dbReference type="SUPFAM" id="SSF53850">
    <property type="entry name" value="Periplasmic binding protein-like II"/>
    <property type="match status" value="1"/>
</dbReference>
<dbReference type="PANTHER" id="PTHR30290:SF9">
    <property type="entry name" value="OLIGOPEPTIDE-BINDING PROTEIN APPA"/>
    <property type="match status" value="1"/>
</dbReference>
<keyword evidence="4 5" id="KW-0732">Signal</keyword>
<keyword evidence="8" id="KW-1185">Reference proteome</keyword>
<feature type="chain" id="PRO_5018193646" evidence="5">
    <location>
        <begin position="22"/>
        <end position="532"/>
    </location>
</feature>
<accession>A0A3N1LHT1</accession>
<comment type="caution">
    <text evidence="7">The sequence shown here is derived from an EMBL/GenBank/DDBJ whole genome shotgun (WGS) entry which is preliminary data.</text>
</comment>
<reference evidence="7 8" key="1">
    <citation type="submission" date="2018-11" db="EMBL/GenBank/DDBJ databases">
        <title>Genomic Encyclopedia of Type Strains, Phase IV (KMG-IV): sequencing the most valuable type-strain genomes for metagenomic binning, comparative biology and taxonomic classification.</title>
        <authorList>
            <person name="Goeker M."/>
        </authorList>
    </citation>
    <scope>NUCLEOTIDE SEQUENCE [LARGE SCALE GENOMIC DNA]</scope>
    <source>
        <strain evidence="7 8">DSM 5900</strain>
    </source>
</reference>
<evidence type="ECO:0000259" key="6">
    <source>
        <dbReference type="Pfam" id="PF00496"/>
    </source>
</evidence>
<evidence type="ECO:0000313" key="7">
    <source>
        <dbReference type="EMBL" id="ROP90784.1"/>
    </source>
</evidence>
<feature type="domain" description="Solute-binding protein family 5" evidence="6">
    <location>
        <begin position="65"/>
        <end position="441"/>
    </location>
</feature>
<dbReference type="GO" id="GO:1904680">
    <property type="term" value="F:peptide transmembrane transporter activity"/>
    <property type="evidence" value="ECO:0007669"/>
    <property type="project" value="TreeGrafter"/>
</dbReference>
<sequence>MRSLCLRVAALLMLAAAPAHSQELRIAMQVETTSLDPHFTSQTANANAAAHVFSALVERDEQLRVIPGLATDWSLIGEDVWEFRLRRGVRFHDGGEMTAEDVKASIERVAAVPNSPSPLTVHTRRIQRVEIVDPYTVRLHTDGPAPLTPINISSIAIMSKKAIAAVATDEHRAGPLFATSEQISAGQGAVGTGPFRLVEWKRGERLVLERFDQYFGEKPDWQRVTILPIANNAARVAALLSGQVDLIDYVPLTDIAGLKRNPRLALTDAVTTRIIFLAMDRHRDQPPLFTDRNGAPLGRNPFHDLRVRQAIAKAIDRRALVERVMEGHAVATGQIVPEGFAGYSPALAADGHDPAGARRLLAEAGYPDGFGITLHAPRNRYPNDAQLAQAVGQMLARVGIATNVVAVPPAAFFPASARLEYSFLLTGYGIVTGEPSSFLTFGLLTWDQERGRGSGNRGRYSNPALDRLYDQALATADPARSEDILRQATRVAVEDVGFVPLLHNLHSWAMRADLRYPGRTDEYTLAQFVRRR</sequence>
<dbReference type="Pfam" id="PF00496">
    <property type="entry name" value="SBP_bac_5"/>
    <property type="match status" value="1"/>
</dbReference>
<dbReference type="GO" id="GO:0030288">
    <property type="term" value="C:outer membrane-bounded periplasmic space"/>
    <property type="evidence" value="ECO:0007669"/>
    <property type="project" value="UniProtKB-ARBA"/>
</dbReference>
<gene>
    <name evidence="7" type="ORF">EDC65_2643</name>
</gene>
<evidence type="ECO:0000256" key="2">
    <source>
        <dbReference type="ARBA" id="ARBA00005695"/>
    </source>
</evidence>
<evidence type="ECO:0000313" key="8">
    <source>
        <dbReference type="Proteomes" id="UP000278222"/>
    </source>
</evidence>
<evidence type="ECO:0000256" key="3">
    <source>
        <dbReference type="ARBA" id="ARBA00022448"/>
    </source>
</evidence>
<comment type="subcellular location">
    <subcellularLocation>
        <location evidence="1">Periplasm</location>
    </subcellularLocation>
</comment>
<feature type="signal peptide" evidence="5">
    <location>
        <begin position="1"/>
        <end position="21"/>
    </location>
</feature>
<evidence type="ECO:0000256" key="1">
    <source>
        <dbReference type="ARBA" id="ARBA00004418"/>
    </source>
</evidence>
<proteinExistence type="inferred from homology"/>
<dbReference type="EMBL" id="RJKX01000014">
    <property type="protein sequence ID" value="ROP90784.1"/>
    <property type="molecule type" value="Genomic_DNA"/>
</dbReference>
<dbReference type="Gene3D" id="3.90.76.10">
    <property type="entry name" value="Dipeptide-binding Protein, Domain 1"/>
    <property type="match status" value="1"/>
</dbReference>
<protein>
    <submittedName>
        <fullName evidence="7">Peptide/nickel transport system substrate-binding protein</fullName>
    </submittedName>
</protein>
<dbReference type="GO" id="GO:0043190">
    <property type="term" value="C:ATP-binding cassette (ABC) transporter complex"/>
    <property type="evidence" value="ECO:0007669"/>
    <property type="project" value="InterPro"/>
</dbReference>
<name>A0A3N1LHT1_9PROT</name>
<dbReference type="CDD" id="cd08498">
    <property type="entry name" value="PBP2_NikA_DppA_OppA_like_2"/>
    <property type="match status" value="1"/>
</dbReference>
<dbReference type="Gene3D" id="3.10.105.10">
    <property type="entry name" value="Dipeptide-binding Protein, Domain 3"/>
    <property type="match status" value="1"/>
</dbReference>
<evidence type="ECO:0000256" key="4">
    <source>
        <dbReference type="ARBA" id="ARBA00022729"/>
    </source>
</evidence>